<feature type="compositionally biased region" description="Polar residues" evidence="4">
    <location>
        <begin position="432"/>
        <end position="441"/>
    </location>
</feature>
<dbReference type="EMBL" id="JROU02000622">
    <property type="protein sequence ID" value="OEH78771.1"/>
    <property type="molecule type" value="Genomic_DNA"/>
</dbReference>
<feature type="region of interest" description="Disordered" evidence="4">
    <location>
        <begin position="423"/>
        <end position="589"/>
    </location>
</feature>
<dbReference type="VEuPathDB" id="ToxoDB:cyc_04792"/>
<feature type="region of interest" description="Disordered" evidence="4">
    <location>
        <begin position="1"/>
        <end position="228"/>
    </location>
</feature>
<feature type="region of interest" description="Disordered" evidence="4">
    <location>
        <begin position="337"/>
        <end position="397"/>
    </location>
</feature>
<keyword evidence="3" id="KW-0067">ATP-binding</keyword>
<keyword evidence="1" id="KW-0436">Ligase</keyword>
<comment type="caution">
    <text evidence="5">The sequence shown here is derived from an EMBL/GenBank/DDBJ whole genome shotgun (WGS) entry which is preliminary data.</text>
</comment>
<dbReference type="GO" id="GO:0015631">
    <property type="term" value="F:tubulin binding"/>
    <property type="evidence" value="ECO:0007669"/>
    <property type="project" value="TreeGrafter"/>
</dbReference>
<protein>
    <submittedName>
        <fullName evidence="5">Uncharacterized protein</fullName>
    </submittedName>
</protein>
<dbReference type="GO" id="GO:0036064">
    <property type="term" value="C:ciliary basal body"/>
    <property type="evidence" value="ECO:0007669"/>
    <property type="project" value="TreeGrafter"/>
</dbReference>
<evidence type="ECO:0000313" key="6">
    <source>
        <dbReference type="Proteomes" id="UP000095192"/>
    </source>
</evidence>
<evidence type="ECO:0000313" key="5">
    <source>
        <dbReference type="EMBL" id="OEH78771.1"/>
    </source>
</evidence>
<reference evidence="5 6" key="1">
    <citation type="journal article" date="2016" name="BMC Genomics">
        <title>Comparative genomics reveals Cyclospora cayetanensis possesses coccidia-like metabolism and invasion components but unique surface antigens.</title>
        <authorList>
            <person name="Liu S."/>
            <person name="Wang L."/>
            <person name="Zheng H."/>
            <person name="Xu Z."/>
            <person name="Roellig D.M."/>
            <person name="Li N."/>
            <person name="Frace M.A."/>
            <person name="Tang K."/>
            <person name="Arrowood M.J."/>
            <person name="Moss D.M."/>
            <person name="Zhang L."/>
            <person name="Feng Y."/>
            <person name="Xiao L."/>
        </authorList>
    </citation>
    <scope>NUCLEOTIDE SEQUENCE [LARGE SCALE GENOMIC DNA]</scope>
    <source>
        <strain evidence="5 6">CHN_HEN01</strain>
    </source>
</reference>
<feature type="compositionally biased region" description="Low complexity" evidence="4">
    <location>
        <begin position="155"/>
        <end position="174"/>
    </location>
</feature>
<feature type="compositionally biased region" description="Low complexity" evidence="4">
    <location>
        <begin position="445"/>
        <end position="461"/>
    </location>
</feature>
<proteinExistence type="predicted"/>
<dbReference type="Pfam" id="PF03133">
    <property type="entry name" value="TTL"/>
    <property type="match status" value="1"/>
</dbReference>
<gene>
    <name evidence="5" type="ORF">cyc_04792</name>
</gene>
<evidence type="ECO:0000256" key="3">
    <source>
        <dbReference type="ARBA" id="ARBA00022840"/>
    </source>
</evidence>
<feature type="compositionally biased region" description="Polar residues" evidence="4">
    <location>
        <begin position="216"/>
        <end position="228"/>
    </location>
</feature>
<name>A0A1D3D5Q2_9EIME</name>
<dbReference type="GO" id="GO:0005524">
    <property type="term" value="F:ATP binding"/>
    <property type="evidence" value="ECO:0007669"/>
    <property type="project" value="UniProtKB-KW"/>
</dbReference>
<feature type="region of interest" description="Disordered" evidence="4">
    <location>
        <begin position="804"/>
        <end position="836"/>
    </location>
</feature>
<dbReference type="PANTHER" id="PTHR12241">
    <property type="entry name" value="TUBULIN POLYGLUTAMYLASE"/>
    <property type="match status" value="1"/>
</dbReference>
<feature type="region of interest" description="Disordered" evidence="4">
    <location>
        <begin position="602"/>
        <end position="635"/>
    </location>
</feature>
<feature type="compositionally biased region" description="Basic and acidic residues" evidence="4">
    <location>
        <begin position="193"/>
        <end position="204"/>
    </location>
</feature>
<sequence length="1347" mass="144814">MESRDAPVASESAAEGGASGSGQNDNADTRVLPSPSSVYDMATTFEDTPRRMEPSAWGSSQEASPNSASPVSLPVPPPLIKRPPNNGCNRIALSSRKGVIPTAAADTASMKRMAPRRVHPFLARGTSHDKQPPPPKKASSKTHSDGGEAPRRPSRLPSVRQQQQQLQRQQPDSQTFPRHNLPTTSLQPQEYPQHQHHDRQRDQRSCASKSPPHQPCLQSNRSPSISGASTAAKTINYSQEIGAAAIAEPAEGSVATTGIAAPRYRPKSSRSSHASIRSCAKLLISSVEEAVRGLDFELPVLAGASQAENTATAQAVVAPFATHVAIAAATRKPSFRGAGIARPDATGDRAPLRQCPPGKSRMLEKRNSSVLRKNAQTVAEGAGDEASPAVVAESMGEGESHSLERVYELLESLTPQSLATLSGELGDKVSTPRDNAASSKSGAGLMRQMQHQQQARQARLQEGSGEPPEEDSCISISKPFEDPLLPSNIPNSEASAPVGPSGRGLSEKCTFTQPSGEPGTAETMSAVAPAPSPGVGSATVPRQGNCRSRKDALKRHKWKRPSTANEPRRGLPHSLCPPERGSQATSPALASTVEGCASAAIKSSLPSTGKRAVSSPAGRASASTPTPAVAEEDAAPLEPEIAETAAAERKTAEPAKAAAEEDKVVSETAAPTALSHAGPLLEVSSGSQLEACEIRTSESLHKFEGDLRTSTPLSRSLLMLNGGQQEQEQAHEKTPQAVLRSDGSDFTVVDFSISFPSPLFFVGMHIHPKSFQLLRSLLLALKVAEKEERGRDVVLWHRGSRSIGIPSSQSSSEGAEGLRKTSSVMPKESNQRTGGRRCTECNKRTFGVVGCSKEEEAIVSEALLSTGLWRQVSSPATLATANLIWMSPRVAAASLLSEGSSLSSCAESSESPKKSTNAERCRRRTSERSSQSSSGAADCPSEPPQGSLSDLSSRSFQGPPWGPPGSLGFRLQRISWMPNIGDALDTCRLYRFLSRYIKRQGPLGDGFRVMPLTVSLPRGHLDLVEEISTGDRQIHDFVWVYRKRSQNCPRNPPTKGCTFCCFLLPSACLSRDMNLFTAVSDQIIFATGVTGPYSSLSTPRLVQLPLTESNFGGAQVQSYVSPPLLLQRRKFDLCCFVVVLSFCPLEAFIYKEVSARICVAPIPWVLRIPWGRARVARLAFSSAPEFLSNRLIHLTDCVCATFWEDGENGEEDFRGLVELVRDVVQLVDPPAFDRQKLMKLISKEITSRQMPPRCCASTICPSSTLVSSSKHTSNCCRCCCCHSVRYTKKLQERDNYIRELSSALLNLAPRAYGQQPSPASLSRFQRLAPSAAFEQLQQQVARAEKSQ</sequence>
<dbReference type="GO" id="GO:0000226">
    <property type="term" value="P:microtubule cytoskeleton organization"/>
    <property type="evidence" value="ECO:0007669"/>
    <property type="project" value="TreeGrafter"/>
</dbReference>
<feature type="region of interest" description="Disordered" evidence="4">
    <location>
        <begin position="903"/>
        <end position="957"/>
    </location>
</feature>
<dbReference type="GO" id="GO:0070740">
    <property type="term" value="F:tubulin-glutamic acid ligase activity"/>
    <property type="evidence" value="ECO:0007669"/>
    <property type="project" value="TreeGrafter"/>
</dbReference>
<dbReference type="Gene3D" id="3.30.470.20">
    <property type="entry name" value="ATP-grasp fold, B domain"/>
    <property type="match status" value="1"/>
</dbReference>
<evidence type="ECO:0000256" key="4">
    <source>
        <dbReference type="SAM" id="MobiDB-lite"/>
    </source>
</evidence>
<feature type="compositionally biased region" description="Polar residues" evidence="4">
    <location>
        <begin position="368"/>
        <end position="377"/>
    </location>
</feature>
<keyword evidence="2" id="KW-0547">Nucleotide-binding</keyword>
<feature type="compositionally biased region" description="Basic and acidic residues" evidence="4">
    <location>
        <begin position="910"/>
        <end position="927"/>
    </location>
</feature>
<organism evidence="5 6">
    <name type="scientific">Cyclospora cayetanensis</name>
    <dbReference type="NCBI Taxonomy" id="88456"/>
    <lineage>
        <taxon>Eukaryota</taxon>
        <taxon>Sar</taxon>
        <taxon>Alveolata</taxon>
        <taxon>Apicomplexa</taxon>
        <taxon>Conoidasida</taxon>
        <taxon>Coccidia</taxon>
        <taxon>Eucoccidiorida</taxon>
        <taxon>Eimeriorina</taxon>
        <taxon>Eimeriidae</taxon>
        <taxon>Cyclospora</taxon>
    </lineage>
</organism>
<feature type="compositionally biased region" description="Basic and acidic residues" evidence="4">
    <location>
        <begin position="142"/>
        <end position="151"/>
    </location>
</feature>
<dbReference type="InterPro" id="IPR004344">
    <property type="entry name" value="TTL/TTLL_fam"/>
</dbReference>
<dbReference type="InParanoid" id="A0A1D3D5Q2"/>
<accession>A0A1D3D5Q2</accession>
<keyword evidence="6" id="KW-1185">Reference proteome</keyword>
<dbReference type="Proteomes" id="UP000095192">
    <property type="component" value="Unassembled WGS sequence"/>
</dbReference>
<feature type="compositionally biased region" description="Polar residues" evidence="4">
    <location>
        <begin position="944"/>
        <end position="956"/>
    </location>
</feature>
<feature type="compositionally biased region" description="Polar residues" evidence="4">
    <location>
        <begin position="175"/>
        <end position="192"/>
    </location>
</feature>
<feature type="compositionally biased region" description="Low complexity" evidence="4">
    <location>
        <begin position="63"/>
        <end position="72"/>
    </location>
</feature>
<dbReference type="VEuPathDB" id="ToxoDB:LOC34621274"/>
<evidence type="ECO:0000256" key="1">
    <source>
        <dbReference type="ARBA" id="ARBA00022598"/>
    </source>
</evidence>
<evidence type="ECO:0000256" key="2">
    <source>
        <dbReference type="ARBA" id="ARBA00022741"/>
    </source>
</evidence>